<evidence type="ECO:0000313" key="3">
    <source>
        <dbReference type="Proteomes" id="UP000299102"/>
    </source>
</evidence>
<name>A0A4C1TY96_EUMVA</name>
<protein>
    <submittedName>
        <fullName evidence="2">Uncharacterized protein</fullName>
    </submittedName>
</protein>
<comment type="caution">
    <text evidence="2">The sequence shown here is derived from an EMBL/GenBank/DDBJ whole genome shotgun (WGS) entry which is preliminary data.</text>
</comment>
<sequence>MEEATRRPRTIITFGISARASADAVWSRGVSVQPWTPASRAGHGTTSVEPGRQSRGLPARGRACRDLPPALWRTAYTINYASLRQVHKR</sequence>
<reference evidence="2 3" key="1">
    <citation type="journal article" date="2019" name="Commun. Biol.">
        <title>The bagworm genome reveals a unique fibroin gene that provides high tensile strength.</title>
        <authorList>
            <person name="Kono N."/>
            <person name="Nakamura H."/>
            <person name="Ohtoshi R."/>
            <person name="Tomita M."/>
            <person name="Numata K."/>
            <person name="Arakawa K."/>
        </authorList>
    </citation>
    <scope>NUCLEOTIDE SEQUENCE [LARGE SCALE GENOMIC DNA]</scope>
</reference>
<keyword evidence="3" id="KW-1185">Reference proteome</keyword>
<dbReference type="Proteomes" id="UP000299102">
    <property type="component" value="Unassembled WGS sequence"/>
</dbReference>
<dbReference type="AlphaFoldDB" id="A0A4C1TY96"/>
<proteinExistence type="predicted"/>
<gene>
    <name evidence="2" type="ORF">EVAR_78500_1</name>
</gene>
<dbReference type="EMBL" id="BGZK01000103">
    <property type="protein sequence ID" value="GBP19031.1"/>
    <property type="molecule type" value="Genomic_DNA"/>
</dbReference>
<feature type="region of interest" description="Disordered" evidence="1">
    <location>
        <begin position="35"/>
        <end position="62"/>
    </location>
</feature>
<accession>A0A4C1TY96</accession>
<evidence type="ECO:0000256" key="1">
    <source>
        <dbReference type="SAM" id="MobiDB-lite"/>
    </source>
</evidence>
<organism evidence="2 3">
    <name type="scientific">Eumeta variegata</name>
    <name type="common">Bagworm moth</name>
    <name type="synonym">Eumeta japonica</name>
    <dbReference type="NCBI Taxonomy" id="151549"/>
    <lineage>
        <taxon>Eukaryota</taxon>
        <taxon>Metazoa</taxon>
        <taxon>Ecdysozoa</taxon>
        <taxon>Arthropoda</taxon>
        <taxon>Hexapoda</taxon>
        <taxon>Insecta</taxon>
        <taxon>Pterygota</taxon>
        <taxon>Neoptera</taxon>
        <taxon>Endopterygota</taxon>
        <taxon>Lepidoptera</taxon>
        <taxon>Glossata</taxon>
        <taxon>Ditrysia</taxon>
        <taxon>Tineoidea</taxon>
        <taxon>Psychidae</taxon>
        <taxon>Oiketicinae</taxon>
        <taxon>Eumeta</taxon>
    </lineage>
</organism>
<evidence type="ECO:0000313" key="2">
    <source>
        <dbReference type="EMBL" id="GBP19031.1"/>
    </source>
</evidence>